<evidence type="ECO:0000256" key="1">
    <source>
        <dbReference type="SAM" id="SignalP"/>
    </source>
</evidence>
<evidence type="ECO:0000313" key="2">
    <source>
        <dbReference type="EMBL" id="GAQ66229.1"/>
    </source>
</evidence>
<gene>
    <name evidence="2" type="primary">chiA2</name>
    <name evidence="2" type="ORF">SsS58_06659</name>
</gene>
<accession>A0A100JV37</accession>
<reference evidence="3" key="1">
    <citation type="submission" date="2015-11" db="EMBL/GenBank/DDBJ databases">
        <authorList>
            <consortium name="Cross-ministerial Strategic Innovation Promotion Program (SIP) consortium"/>
            <person name="Tomihama T."/>
            <person name="Ikenaga M."/>
            <person name="Sakai M."/>
            <person name="Okubo T."/>
            <person name="Ikeda S."/>
        </authorList>
    </citation>
    <scope>NUCLEOTIDE SEQUENCE [LARGE SCALE GENOMIC DNA]</scope>
    <source>
        <strain evidence="3">S58</strain>
    </source>
</reference>
<sequence>MQRGRVCFISLVSTVRNSLGTAAGLLCLAVLACAGCTASTDGSGSAPGGPAGSATGPAAPGPVTEYAPYVSATDASDLDGAGSAASYHLAFVIADGDACTPAWNGTKAVDDPAVRSRITALTASGASARVSFGGASGPELAEVCDSAPELAEAYGAALDAAGSTAADFDVEGDALKDTASVGLRSEAIALLQRDRPGLSVTFTLPVMPSGLDDHGMALLDSAAAEGVEVTTVNIMTMNYARSYDGDMGDYAQRAAESAHRQLRAVFGTSESTAWRALALTPMLGVNDVDDETFTLEDAAQVREFAEEKGVAWVSMWATFRDRECEGAARDALVDCSGVDQEDGAFGKAFSPRP</sequence>
<dbReference type="SUPFAM" id="SSF51445">
    <property type="entry name" value="(Trans)glycosidases"/>
    <property type="match status" value="1"/>
</dbReference>
<feature type="signal peptide" evidence="1">
    <location>
        <begin position="1"/>
        <end position="34"/>
    </location>
</feature>
<reference evidence="2 3" key="2">
    <citation type="journal article" date="2016" name="Genome Announc.">
        <title>Draft Genome Sequences of Streptomyces scabiei S58, Streptomyces turgidiscabies T45, and Streptomyces acidiscabies a10, the Pathogens of Potato Common Scab, Isolated in Japan.</title>
        <authorList>
            <person name="Tomihama T."/>
            <person name="Nishi Y."/>
            <person name="Sakai M."/>
            <person name="Ikenaga M."/>
            <person name="Okubo T."/>
            <person name="Ikeda S."/>
        </authorList>
    </citation>
    <scope>NUCLEOTIDE SEQUENCE [LARGE SCALE GENOMIC DNA]</scope>
    <source>
        <strain evidence="2 3">S58</strain>
    </source>
</reference>
<dbReference type="InterPro" id="IPR017853">
    <property type="entry name" value="GH"/>
</dbReference>
<feature type="chain" id="PRO_5007088818" evidence="1">
    <location>
        <begin position="35"/>
        <end position="353"/>
    </location>
</feature>
<dbReference type="EMBL" id="BCMM01000038">
    <property type="protein sequence ID" value="GAQ66229.1"/>
    <property type="molecule type" value="Genomic_DNA"/>
</dbReference>
<reference evidence="3" key="3">
    <citation type="submission" date="2016-02" db="EMBL/GenBank/DDBJ databases">
        <title>Draft genome of pathogenic Streptomyces sp. in Japan.</title>
        <authorList>
            <person name="Tomihama T."/>
            <person name="Ikenaga M."/>
            <person name="Sakai M."/>
            <person name="Okubo T."/>
            <person name="Ikeda S."/>
        </authorList>
    </citation>
    <scope>NUCLEOTIDE SEQUENCE [LARGE SCALE GENOMIC DNA]</scope>
    <source>
        <strain evidence="3">S58</strain>
    </source>
</reference>
<evidence type="ECO:0000313" key="3">
    <source>
        <dbReference type="Proteomes" id="UP000067448"/>
    </source>
</evidence>
<dbReference type="PROSITE" id="PS51257">
    <property type="entry name" value="PROKAR_LIPOPROTEIN"/>
    <property type="match status" value="1"/>
</dbReference>
<keyword evidence="2" id="KW-0378">Hydrolase</keyword>
<comment type="caution">
    <text evidence="2">The sequence shown here is derived from an EMBL/GenBank/DDBJ whole genome shotgun (WGS) entry which is preliminary data.</text>
</comment>
<keyword evidence="1" id="KW-0732">Signal</keyword>
<name>A0A100JV37_STRSC</name>
<dbReference type="CDD" id="cd06543">
    <property type="entry name" value="GH18_PF-ChiA-like"/>
    <property type="match status" value="1"/>
</dbReference>
<dbReference type="PANTHER" id="PTHR42976">
    <property type="entry name" value="BIFUNCTIONAL CHITINASE/LYSOZYME-RELATED"/>
    <property type="match status" value="1"/>
</dbReference>
<protein>
    <submittedName>
        <fullName evidence="2">Chitinase</fullName>
        <ecNumber evidence="2">3.2.1.14</ecNumber>
    </submittedName>
</protein>
<dbReference type="Gene3D" id="3.20.20.80">
    <property type="entry name" value="Glycosidases"/>
    <property type="match status" value="1"/>
</dbReference>
<dbReference type="InterPro" id="IPR052750">
    <property type="entry name" value="GH18_Chitinase"/>
</dbReference>
<dbReference type="PANTHER" id="PTHR42976:SF1">
    <property type="entry name" value="GH18 DOMAIN-CONTAINING PROTEIN-RELATED"/>
    <property type="match status" value="1"/>
</dbReference>
<dbReference type="EC" id="3.2.1.14" evidence="2"/>
<dbReference type="Proteomes" id="UP000067448">
    <property type="component" value="Unassembled WGS sequence"/>
</dbReference>
<organism evidence="2 3">
    <name type="scientific">Streptomyces scabiei</name>
    <dbReference type="NCBI Taxonomy" id="1930"/>
    <lineage>
        <taxon>Bacteria</taxon>
        <taxon>Bacillati</taxon>
        <taxon>Actinomycetota</taxon>
        <taxon>Actinomycetes</taxon>
        <taxon>Kitasatosporales</taxon>
        <taxon>Streptomycetaceae</taxon>
        <taxon>Streptomyces</taxon>
    </lineage>
</organism>
<dbReference type="AlphaFoldDB" id="A0A100JV37"/>
<proteinExistence type="predicted"/>
<keyword evidence="2" id="KW-0326">Glycosidase</keyword>
<dbReference type="GO" id="GO:0008843">
    <property type="term" value="F:endochitinase activity"/>
    <property type="evidence" value="ECO:0007669"/>
    <property type="project" value="UniProtKB-EC"/>
</dbReference>